<evidence type="ECO:0000313" key="1">
    <source>
        <dbReference type="EMBL" id="RAS67296.1"/>
    </source>
</evidence>
<comment type="caution">
    <text evidence="1">The sequence shown here is derived from an EMBL/GenBank/DDBJ whole genome shotgun (WGS) entry which is preliminary data.</text>
</comment>
<name>A0ABX9EDM1_9PSEU</name>
<gene>
    <name evidence="1" type="ORF">C8D87_103635</name>
</gene>
<proteinExistence type="predicted"/>
<organism evidence="1 2">
    <name type="scientific">Lentzea atacamensis</name>
    <dbReference type="NCBI Taxonomy" id="531938"/>
    <lineage>
        <taxon>Bacteria</taxon>
        <taxon>Bacillati</taxon>
        <taxon>Actinomycetota</taxon>
        <taxon>Actinomycetes</taxon>
        <taxon>Pseudonocardiales</taxon>
        <taxon>Pseudonocardiaceae</taxon>
        <taxon>Lentzea</taxon>
    </lineage>
</organism>
<sequence length="48" mass="5290">MAHVFEIADRIHVQRLGRRKAVVDPKTISMSDAVAIMTGVTEPPDQTT</sequence>
<reference evidence="1 2" key="1">
    <citation type="submission" date="2018-06" db="EMBL/GenBank/DDBJ databases">
        <title>Genomic Encyclopedia of Type Strains, Phase IV (KMG-IV): sequencing the most valuable type-strain genomes for metagenomic binning, comparative biology and taxonomic classification.</title>
        <authorList>
            <person name="Goeker M."/>
        </authorList>
    </citation>
    <scope>NUCLEOTIDE SEQUENCE [LARGE SCALE GENOMIC DNA]</scope>
    <source>
        <strain evidence="1 2">DSM 45479</strain>
    </source>
</reference>
<keyword evidence="2" id="KW-1185">Reference proteome</keyword>
<protein>
    <submittedName>
        <fullName evidence="1">Uncharacterized protein</fullName>
    </submittedName>
</protein>
<evidence type="ECO:0000313" key="2">
    <source>
        <dbReference type="Proteomes" id="UP000248714"/>
    </source>
</evidence>
<dbReference type="Proteomes" id="UP000248714">
    <property type="component" value="Unassembled WGS sequence"/>
</dbReference>
<accession>A0ABX9EDM1</accession>
<dbReference type="EMBL" id="QLTT01000003">
    <property type="protein sequence ID" value="RAS67296.1"/>
    <property type="molecule type" value="Genomic_DNA"/>
</dbReference>